<dbReference type="Gene3D" id="3.40.50.360">
    <property type="match status" value="1"/>
</dbReference>
<accession>A0A5C1YCK0</accession>
<dbReference type="Pfam" id="PF03358">
    <property type="entry name" value="FMN_red"/>
    <property type="match status" value="1"/>
</dbReference>
<dbReference type="RefSeq" id="WP_149159362.1">
    <property type="nucleotide sequence ID" value="NZ_CP043505.1"/>
</dbReference>
<dbReference type="OrthoDB" id="1643408at2"/>
<evidence type="ECO:0000256" key="2">
    <source>
        <dbReference type="ARBA" id="ARBA00022643"/>
    </source>
</evidence>
<dbReference type="InterPro" id="IPR051814">
    <property type="entry name" value="NAD(P)H-dep_FMN_reductase"/>
</dbReference>
<dbReference type="EMBL" id="CP043505">
    <property type="protein sequence ID" value="QEO13338.1"/>
    <property type="molecule type" value="Genomic_DNA"/>
</dbReference>
<dbReference type="SUPFAM" id="SSF52218">
    <property type="entry name" value="Flavoproteins"/>
    <property type="match status" value="1"/>
</dbReference>
<protein>
    <submittedName>
        <fullName evidence="5">NADPH-dependent FMN reductase</fullName>
    </submittedName>
</protein>
<sequence length="214" mass="22852">MTTETSATKRIVVVSSGLSTPSSTRQLADRLAGDAVAQLRERGHDVDVQVFELRDLAHDITNHLLMGFAPPKLEAALDAVASADGLIAVTPIFTTSYAGLFKSFIDVIDPQALTDLPVLIGATGGTPRHSLAIDYAIRPLFTYLHATPVTTGVFAATSDWGDGGDGVRSLPERIFRGAKEFADLVERTDRRDLVNDPFALDRPMGHLIGGLAGE</sequence>
<evidence type="ECO:0000259" key="4">
    <source>
        <dbReference type="Pfam" id="PF03358"/>
    </source>
</evidence>
<dbReference type="KEGG" id="ail:FLP10_02080"/>
<evidence type="ECO:0000313" key="6">
    <source>
        <dbReference type="Proteomes" id="UP000324678"/>
    </source>
</evidence>
<evidence type="ECO:0000313" key="5">
    <source>
        <dbReference type="EMBL" id="QEO13338.1"/>
    </source>
</evidence>
<gene>
    <name evidence="5" type="ORF">FLP10_02080</name>
</gene>
<dbReference type="InterPro" id="IPR029039">
    <property type="entry name" value="Flavoprotein-like_sf"/>
</dbReference>
<keyword evidence="2" id="KW-0288">FMN</keyword>
<keyword evidence="3" id="KW-0560">Oxidoreductase</keyword>
<dbReference type="Proteomes" id="UP000324678">
    <property type="component" value="Chromosome"/>
</dbReference>
<dbReference type="GO" id="GO:0016491">
    <property type="term" value="F:oxidoreductase activity"/>
    <property type="evidence" value="ECO:0007669"/>
    <property type="project" value="UniProtKB-KW"/>
</dbReference>
<keyword evidence="1" id="KW-0285">Flavoprotein</keyword>
<feature type="domain" description="NADPH-dependent FMN reductase-like" evidence="4">
    <location>
        <begin position="10"/>
        <end position="160"/>
    </location>
</feature>
<name>A0A5C1YCK0_9MICO</name>
<evidence type="ECO:0000256" key="3">
    <source>
        <dbReference type="ARBA" id="ARBA00023002"/>
    </source>
</evidence>
<proteinExistence type="predicted"/>
<dbReference type="PANTHER" id="PTHR43408:SF2">
    <property type="entry name" value="FMN REDUCTASE (NADPH)"/>
    <property type="match status" value="1"/>
</dbReference>
<organism evidence="5 6">
    <name type="scientific">Agromyces intestinalis</name>
    <dbReference type="NCBI Taxonomy" id="2592652"/>
    <lineage>
        <taxon>Bacteria</taxon>
        <taxon>Bacillati</taxon>
        <taxon>Actinomycetota</taxon>
        <taxon>Actinomycetes</taxon>
        <taxon>Micrococcales</taxon>
        <taxon>Microbacteriaceae</taxon>
        <taxon>Agromyces</taxon>
    </lineage>
</organism>
<dbReference type="AlphaFoldDB" id="A0A5C1YCK0"/>
<evidence type="ECO:0000256" key="1">
    <source>
        <dbReference type="ARBA" id="ARBA00022630"/>
    </source>
</evidence>
<dbReference type="PANTHER" id="PTHR43408">
    <property type="entry name" value="FMN REDUCTASE (NADPH)"/>
    <property type="match status" value="1"/>
</dbReference>
<keyword evidence="6" id="KW-1185">Reference proteome</keyword>
<reference evidence="5 6" key="1">
    <citation type="submission" date="2019-09" db="EMBL/GenBank/DDBJ databases">
        <title>Genome sequencing of strain KACC 19306.</title>
        <authorList>
            <person name="Heo J."/>
            <person name="Kim S.-J."/>
            <person name="Kim J.-S."/>
            <person name="Hong S.-B."/>
            <person name="Kwon S.-W."/>
        </authorList>
    </citation>
    <scope>NUCLEOTIDE SEQUENCE [LARGE SCALE GENOMIC DNA]</scope>
    <source>
        <strain evidence="5 6">KACC 19306</strain>
    </source>
</reference>
<dbReference type="InterPro" id="IPR023932">
    <property type="entry name" value="CE1759_FMN_reduct"/>
</dbReference>
<dbReference type="InterPro" id="IPR005025">
    <property type="entry name" value="FMN_Rdtase-like_dom"/>
</dbReference>
<dbReference type="NCBIfam" id="TIGR04037">
    <property type="entry name" value="LLM_duo_CE1759"/>
    <property type="match status" value="1"/>
</dbReference>